<accession>A0A1Y5P900</accession>
<sequence length="38" mass="3934">MMIVILLAALAVVGLIGTARAVTTDGYRATPTDPARHP</sequence>
<dbReference type="EMBL" id="FLQR01000007">
    <property type="protein sequence ID" value="SBS72591.1"/>
    <property type="molecule type" value="Genomic_DNA"/>
</dbReference>
<reference evidence="1" key="1">
    <citation type="submission" date="2016-03" db="EMBL/GenBank/DDBJ databases">
        <authorList>
            <person name="Ploux O."/>
        </authorList>
    </citation>
    <scope>NUCLEOTIDE SEQUENCE</scope>
    <source>
        <strain evidence="1">UC1</strain>
    </source>
</reference>
<dbReference type="AlphaFoldDB" id="A0A1Y5P900"/>
<evidence type="ECO:0000313" key="1">
    <source>
        <dbReference type="EMBL" id="SBS72591.1"/>
    </source>
</evidence>
<protein>
    <submittedName>
        <fullName evidence="1">Uncharacterized protein</fullName>
    </submittedName>
</protein>
<name>A0A1Y5P900_9MICO</name>
<proteinExistence type="predicted"/>
<organism evidence="1">
    <name type="scientific">uncultured Microbacterium sp</name>
    <dbReference type="NCBI Taxonomy" id="191216"/>
    <lineage>
        <taxon>Bacteria</taxon>
        <taxon>Bacillati</taxon>
        <taxon>Actinomycetota</taxon>
        <taxon>Actinomycetes</taxon>
        <taxon>Micrococcales</taxon>
        <taxon>Microbacteriaceae</taxon>
        <taxon>Microbacterium</taxon>
        <taxon>environmental samples</taxon>
    </lineage>
</organism>
<gene>
    <name evidence="1" type="ORF">MIPYR_30100</name>
</gene>